<accession>A0A7W8M8S7</accession>
<dbReference type="SUPFAM" id="SSF55486">
    <property type="entry name" value="Metalloproteases ('zincins'), catalytic domain"/>
    <property type="match status" value="1"/>
</dbReference>
<evidence type="ECO:0008006" key="3">
    <source>
        <dbReference type="Google" id="ProtNLM"/>
    </source>
</evidence>
<keyword evidence="2" id="KW-1185">Reference proteome</keyword>
<dbReference type="RefSeq" id="WP_183966915.1">
    <property type="nucleotide sequence ID" value="NZ_BAABEW010000023.1"/>
</dbReference>
<reference evidence="1 2" key="1">
    <citation type="submission" date="2020-08" db="EMBL/GenBank/DDBJ databases">
        <title>Genomic Encyclopedia of Type Strains, Phase IV (KMG-IV): sequencing the most valuable type-strain genomes for metagenomic binning, comparative biology and taxonomic classification.</title>
        <authorList>
            <person name="Goeker M."/>
        </authorList>
    </citation>
    <scope>NUCLEOTIDE SEQUENCE [LARGE SCALE GENOMIC DNA]</scope>
    <source>
        <strain evidence="1 2">DSM 29781</strain>
    </source>
</reference>
<gene>
    <name evidence="1" type="ORF">HNQ70_001976</name>
</gene>
<dbReference type="Proteomes" id="UP000532440">
    <property type="component" value="Unassembled WGS sequence"/>
</dbReference>
<evidence type="ECO:0000313" key="1">
    <source>
        <dbReference type="EMBL" id="MBB5271962.1"/>
    </source>
</evidence>
<comment type="caution">
    <text evidence="1">The sequence shown here is derived from an EMBL/GenBank/DDBJ whole genome shotgun (WGS) entry which is preliminary data.</text>
</comment>
<proteinExistence type="predicted"/>
<evidence type="ECO:0000313" key="2">
    <source>
        <dbReference type="Proteomes" id="UP000532440"/>
    </source>
</evidence>
<dbReference type="EMBL" id="JACHGB010000004">
    <property type="protein sequence ID" value="MBB5271962.1"/>
    <property type="molecule type" value="Genomic_DNA"/>
</dbReference>
<protein>
    <recommendedName>
        <fullName evidence="3">Peptidase M4 domain-containing protein</fullName>
    </recommendedName>
</protein>
<dbReference type="AlphaFoldDB" id="A0A7W8M8S7"/>
<sequence>MTARSNTRTLTILAQDPAVRLGGRLAFAQVEVPYEDLAPGPTGHRVKVVDFDASAGVLYTALEQELDADGEPRDAYVPPEGAGAAQLRAWEARLLADPRFHQQNVYAIVMRTLARFEHALGRRVAWAFDGHQLHVAPHAFNDANAYYSEADRALFFGWFRSARTGRPVFTCLSHDIVAHETTHALLDGLRDSFTEPSSPDQAAFHEGFADVVALLSVFSLAPIVEAALVKGGRPARGRDGMRLVGAAALDERALAASILFGLGKEFGSELEGARANCLRRSISLPPGRHLQEPGREEPHDRGEVFAAAMLRSFLTIWTRRIRALGTFGRGRYNLDMVVEEGATAAAHLLTMAIRALDYCPPVDLEFGDFLAALLTVDTETVPDDSKYGYRPVVRSTFQAYGIDVPAAGTDPATGCWLPFAGNEAIVYTRTNYESMLHDPQEVFRFLWENRRVLRIDDRGYMRIASVRRSSRQGPDGFQLRETICEYVQVASIFGAEARTALGIERPEGMPSTQRITAYGGGTLVFDQYGRIKYHVEHRLDDGPRQSARLAWLWENGLLDQPRDARGQFAAIHRRRAGG</sequence>
<dbReference type="CDD" id="cd09598">
    <property type="entry name" value="M4_like"/>
    <property type="match status" value="1"/>
</dbReference>
<name>A0A7W8M8S7_9BURK</name>
<organism evidence="1 2">
    <name type="scientific">Quisquiliibacterium transsilvanicum</name>
    <dbReference type="NCBI Taxonomy" id="1549638"/>
    <lineage>
        <taxon>Bacteria</taxon>
        <taxon>Pseudomonadati</taxon>
        <taxon>Pseudomonadota</taxon>
        <taxon>Betaproteobacteria</taxon>
        <taxon>Burkholderiales</taxon>
        <taxon>Burkholderiaceae</taxon>
        <taxon>Quisquiliibacterium</taxon>
    </lineage>
</organism>